<dbReference type="PANTHER" id="PTHR38133">
    <property type="entry name" value="SLR1429 PROTEIN"/>
    <property type="match status" value="1"/>
</dbReference>
<dbReference type="EMBL" id="RKLN01000001">
    <property type="protein sequence ID" value="RVW05958.1"/>
    <property type="molecule type" value="Genomic_DNA"/>
</dbReference>
<evidence type="ECO:0000313" key="4">
    <source>
        <dbReference type="Proteomes" id="UP000284333"/>
    </source>
</evidence>
<keyword evidence="4" id="KW-1185">Reference proteome</keyword>
<reference evidence="3 4" key="1">
    <citation type="submission" date="2018-11" db="EMBL/GenBank/DDBJ databases">
        <title>Rhodococcus spongicola sp. nov. and Rhodococcus xishaensis sp. nov. from marine sponges.</title>
        <authorList>
            <person name="Li L."/>
            <person name="Lin H.W."/>
        </authorList>
    </citation>
    <scope>NUCLEOTIDE SEQUENCE [LARGE SCALE GENOMIC DNA]</scope>
    <source>
        <strain evidence="3 4">LHW50502</strain>
    </source>
</reference>
<keyword evidence="1" id="KW-0479">Metal-binding</keyword>
<proteinExistence type="predicted"/>
<protein>
    <recommendedName>
        <fullName evidence="2">SWIM-type domain-containing protein</fullName>
    </recommendedName>
</protein>
<name>A0A438B5E4_9NOCA</name>
<keyword evidence="1" id="KW-0863">Zinc-finger</keyword>
<sequence>MNAQRGRPDFSEFGKRRPVVGGVEAASKRGAFARGWWGRALIDVLEQVADSGRLSRGRTYARGGQVVALDIAAGRATGEVQGSQIAPFTAVLTLRTLDDEHTAELVDTVRSTPGLLAALAAGAVPQELAPMLVPDGGRELDFDCTCPDLEWPCKHVAAVAYLLAERVDRDPITMLTVRGLDLDTLIRAVGGEEESPTGGTDHFGDDHFGDEVSYLDLPEVEFAAAPDDLDAMLLRKVLREGAEDEVGVAAALRDLDECYRALGSAVRRRSSRLSPNRAQQRP</sequence>
<evidence type="ECO:0000313" key="3">
    <source>
        <dbReference type="EMBL" id="RVW05958.1"/>
    </source>
</evidence>
<feature type="domain" description="SWIM-type" evidence="2">
    <location>
        <begin position="129"/>
        <end position="164"/>
    </location>
</feature>
<gene>
    <name evidence="3" type="ORF">EF834_00250</name>
</gene>
<accession>A0A438B5E4</accession>
<dbReference type="GO" id="GO:0008270">
    <property type="term" value="F:zinc ion binding"/>
    <property type="evidence" value="ECO:0007669"/>
    <property type="project" value="UniProtKB-KW"/>
</dbReference>
<dbReference type="PROSITE" id="PS50966">
    <property type="entry name" value="ZF_SWIM"/>
    <property type="match status" value="1"/>
</dbReference>
<keyword evidence="1" id="KW-0862">Zinc</keyword>
<dbReference type="PANTHER" id="PTHR38133:SF1">
    <property type="entry name" value="SLR1429 PROTEIN"/>
    <property type="match status" value="1"/>
</dbReference>
<dbReference type="Pfam" id="PF04434">
    <property type="entry name" value="SWIM"/>
    <property type="match status" value="1"/>
</dbReference>
<comment type="caution">
    <text evidence="3">The sequence shown here is derived from an EMBL/GenBank/DDBJ whole genome shotgun (WGS) entry which is preliminary data.</text>
</comment>
<organism evidence="3 4">
    <name type="scientific">Rhodococcus spongiicola</name>
    <dbReference type="NCBI Taxonomy" id="2487352"/>
    <lineage>
        <taxon>Bacteria</taxon>
        <taxon>Bacillati</taxon>
        <taxon>Actinomycetota</taxon>
        <taxon>Actinomycetes</taxon>
        <taxon>Mycobacteriales</taxon>
        <taxon>Nocardiaceae</taxon>
        <taxon>Rhodococcus</taxon>
    </lineage>
</organism>
<dbReference type="AlphaFoldDB" id="A0A438B5E4"/>
<dbReference type="Proteomes" id="UP000284333">
    <property type="component" value="Unassembled WGS sequence"/>
</dbReference>
<dbReference type="OrthoDB" id="188274at2"/>
<dbReference type="InterPro" id="IPR007527">
    <property type="entry name" value="Znf_SWIM"/>
</dbReference>
<evidence type="ECO:0000259" key="2">
    <source>
        <dbReference type="PROSITE" id="PS50966"/>
    </source>
</evidence>
<evidence type="ECO:0000256" key="1">
    <source>
        <dbReference type="PROSITE-ProRule" id="PRU00325"/>
    </source>
</evidence>
<dbReference type="RefSeq" id="WP_127944300.1">
    <property type="nucleotide sequence ID" value="NZ_RKLN01000001.1"/>
</dbReference>